<gene>
    <name evidence="1" type="ORF">H2201_001496</name>
</gene>
<keyword evidence="2" id="KW-1185">Reference proteome</keyword>
<evidence type="ECO:0000313" key="1">
    <source>
        <dbReference type="EMBL" id="KAJ9668448.1"/>
    </source>
</evidence>
<proteinExistence type="predicted"/>
<sequence>MNEEDTRNTKPVDYGAGNETLGFERILAVAPVEAPPRLAWRKDGFLKAAAYTGLDIQVPTQPKWTDTEIHALMSKNPILKEGLALSWFGHLNALREAATHTTSLILEDDTDWDVEIRSQMPRIAEAVKSLTGYTADSAEGESALPPYGADWDVLWLGHCGDNIVFDPPPIQFNDSTVPPYVNSWEKTISPDPRHTRWVHWATGPICTYAYAVTDTSARKILDRDDHGSESFDIWLHIRCKGKELRCVTVSPKLFHHHEAAGEKDSLINGKTEEETIKAEMTDNIWHSARCNSVAKSESLVTCMGPKPKAS</sequence>
<evidence type="ECO:0000313" key="2">
    <source>
        <dbReference type="Proteomes" id="UP001172684"/>
    </source>
</evidence>
<comment type="caution">
    <text evidence="1">The sequence shown here is derived from an EMBL/GenBank/DDBJ whole genome shotgun (WGS) entry which is preliminary data.</text>
</comment>
<dbReference type="Proteomes" id="UP001172684">
    <property type="component" value="Unassembled WGS sequence"/>
</dbReference>
<accession>A0ABQ9P323</accession>
<name>A0ABQ9P323_9PEZI</name>
<protein>
    <recommendedName>
        <fullName evidence="3">Glycosyltransferase family 25 protein</fullName>
    </recommendedName>
</protein>
<dbReference type="EMBL" id="JAPDRL010000007">
    <property type="protein sequence ID" value="KAJ9668448.1"/>
    <property type="molecule type" value="Genomic_DNA"/>
</dbReference>
<organism evidence="1 2">
    <name type="scientific">Coniosporium apollinis</name>
    <dbReference type="NCBI Taxonomy" id="61459"/>
    <lineage>
        <taxon>Eukaryota</taxon>
        <taxon>Fungi</taxon>
        <taxon>Dikarya</taxon>
        <taxon>Ascomycota</taxon>
        <taxon>Pezizomycotina</taxon>
        <taxon>Dothideomycetes</taxon>
        <taxon>Dothideomycetes incertae sedis</taxon>
        <taxon>Coniosporium</taxon>
    </lineage>
</organism>
<evidence type="ECO:0008006" key="3">
    <source>
        <dbReference type="Google" id="ProtNLM"/>
    </source>
</evidence>
<reference evidence="1" key="1">
    <citation type="submission" date="2022-10" db="EMBL/GenBank/DDBJ databases">
        <title>Culturing micro-colonial fungi from biological soil crusts in the Mojave desert and describing Neophaeococcomyces mojavensis, and introducing the new genera and species Taxawa tesnikishii.</title>
        <authorList>
            <person name="Kurbessoian T."/>
            <person name="Stajich J.E."/>
        </authorList>
    </citation>
    <scope>NUCLEOTIDE SEQUENCE</scope>
    <source>
        <strain evidence="1">TK_1</strain>
    </source>
</reference>